<proteinExistence type="predicted"/>
<dbReference type="Gene3D" id="2.60.120.260">
    <property type="entry name" value="Galactose-binding domain-like"/>
    <property type="match status" value="1"/>
</dbReference>
<dbReference type="RefSeq" id="WP_117956084.1">
    <property type="nucleotide sequence ID" value="NZ_QRAN01000016.1"/>
</dbReference>
<dbReference type="InterPro" id="IPR029058">
    <property type="entry name" value="AB_hydrolase_fold"/>
</dbReference>
<feature type="domain" description="Xaa-Pro dipeptidyl-peptidase C-terminal" evidence="2">
    <location>
        <begin position="285"/>
        <end position="519"/>
    </location>
</feature>
<dbReference type="AlphaFoldDB" id="A0A3L7DVG9"/>
<dbReference type="Gene3D" id="1.10.3020.10">
    <property type="entry name" value="alpha-amino acid ester hydrolase ( Helical cap domain)"/>
    <property type="match status" value="1"/>
</dbReference>
<name>A0A3L7DVG9_9GAMM</name>
<sequence>MQHIKEIHHDWLTLPDGTRLAFRAWLPENAVSRPVPAILEYLPYRKNDGTVIRDEITLAQTAAQGYACVRVDLRGCGESEGLFEDEYSPQELQDGCDVIAWIAAQPWCDGNVGMAGISWGGFNSLQIAALQPPALKAIITLCSTDDRFRDDIHFLGGCLLNDNMDWAAFFWAYAQARAPDPELVGDDWQRIWRERLEQMPFLASRWIGEQTRSAYWQHGSVCEDYSRIQVPVYAMGGWADNYRNTVFSLLANLDGPRKGLVGPWAHKYPNIAYPGPRVDYVAESVRWWDRWLKGIDNGIDAEPQLQYYLQDSVAPATDYDFRAGRWVSEPCWPSPNTRYRDYYLDDRRLVDAPAGDVPLTIRSPQDLGLQGGRLCVGIRLAMEQPADQRPDDAGSLLFETPVLEEDLPIAGQVGARLRLASSAPNAHVAVRLCDVHPDGAVTRVTHGVINLAHRDSHASPTAVEPGRYYDVEVPLYHMAYVVPRGHRLRLAISTAYWPLLWPCAHDATLTLSPAQCRIRLPLNDQSTAADRVPACDSAVTFAGEQRRPTDSQRSVRRDYRSGITTLETHDDFGCQYFESSRSEVAFSVNQVLSIHTDDPLSASNELLLRVDMGREGWRTGITARYLMTCDADNFYLKAQWTARHDDKLVFERDFDETIQRHFM</sequence>
<accession>A0A3L7DVG9</accession>
<dbReference type="EMBL" id="QRAN01000016">
    <property type="protein sequence ID" value="RLQ21116.1"/>
    <property type="molecule type" value="Genomic_DNA"/>
</dbReference>
<dbReference type="PANTHER" id="PTHR43056">
    <property type="entry name" value="PEPTIDASE S9 PROLYL OLIGOPEPTIDASE"/>
    <property type="match status" value="1"/>
</dbReference>
<keyword evidence="1 3" id="KW-0378">Hydrolase</keyword>
<dbReference type="InterPro" id="IPR000383">
    <property type="entry name" value="Xaa-Pro-like_dom"/>
</dbReference>
<dbReference type="OrthoDB" id="9806163at2"/>
<comment type="caution">
    <text evidence="3">The sequence shown here is derived from an EMBL/GenBank/DDBJ whole genome shotgun (WGS) entry which is preliminary data.</text>
</comment>
<evidence type="ECO:0000313" key="3">
    <source>
        <dbReference type="EMBL" id="RLQ21116.1"/>
    </source>
</evidence>
<dbReference type="InterPro" id="IPR050585">
    <property type="entry name" value="Xaa-Pro_dipeptidyl-ppase/CocE"/>
</dbReference>
<keyword evidence="4" id="KW-1185">Reference proteome</keyword>
<evidence type="ECO:0000313" key="4">
    <source>
        <dbReference type="Proteomes" id="UP000265509"/>
    </source>
</evidence>
<evidence type="ECO:0000259" key="2">
    <source>
        <dbReference type="SMART" id="SM00939"/>
    </source>
</evidence>
<protein>
    <submittedName>
        <fullName evidence="3">CocE/NonD family hydrolase</fullName>
    </submittedName>
</protein>
<reference evidence="3 4" key="1">
    <citation type="submission" date="2018-07" db="EMBL/GenBank/DDBJ databases">
        <title>Halioglobus sp. genome submission.</title>
        <authorList>
            <person name="Ye M.-Q."/>
            <person name="Du Z.-J."/>
        </authorList>
    </citation>
    <scope>NUCLEOTIDE SEQUENCE [LARGE SCALE GENOMIC DNA]</scope>
    <source>
        <strain evidence="3 4">U0301</strain>
    </source>
</reference>
<dbReference type="Gene3D" id="3.40.50.1820">
    <property type="entry name" value="alpha/beta hydrolase"/>
    <property type="match status" value="1"/>
</dbReference>
<dbReference type="InterPro" id="IPR005674">
    <property type="entry name" value="CocE/Ser_esterase"/>
</dbReference>
<dbReference type="Proteomes" id="UP000265509">
    <property type="component" value="Unassembled WGS sequence"/>
</dbReference>
<dbReference type="Pfam" id="PF02129">
    <property type="entry name" value="Peptidase_S15"/>
    <property type="match status" value="1"/>
</dbReference>
<dbReference type="SUPFAM" id="SSF49785">
    <property type="entry name" value="Galactose-binding domain-like"/>
    <property type="match status" value="1"/>
</dbReference>
<dbReference type="GO" id="GO:0008239">
    <property type="term" value="F:dipeptidyl-peptidase activity"/>
    <property type="evidence" value="ECO:0007669"/>
    <property type="project" value="InterPro"/>
</dbReference>
<gene>
    <name evidence="3" type="ORF">DWB85_14560</name>
</gene>
<dbReference type="NCBIfam" id="TIGR00976">
    <property type="entry name" value="CocE_NonD"/>
    <property type="match status" value="1"/>
</dbReference>
<dbReference type="SMART" id="SM00939">
    <property type="entry name" value="PepX_C"/>
    <property type="match status" value="1"/>
</dbReference>
<organism evidence="3 4">
    <name type="scientific">Seongchinamella sediminis</name>
    <dbReference type="NCBI Taxonomy" id="2283635"/>
    <lineage>
        <taxon>Bacteria</taxon>
        <taxon>Pseudomonadati</taxon>
        <taxon>Pseudomonadota</taxon>
        <taxon>Gammaproteobacteria</taxon>
        <taxon>Cellvibrionales</taxon>
        <taxon>Halieaceae</taxon>
        <taxon>Seongchinamella</taxon>
    </lineage>
</organism>
<dbReference type="Pfam" id="PF08530">
    <property type="entry name" value="PepX_C"/>
    <property type="match status" value="1"/>
</dbReference>
<dbReference type="PANTHER" id="PTHR43056:SF10">
    <property type="entry name" value="COCE_NOND FAMILY, PUTATIVE (AFU_ORTHOLOGUE AFUA_7G00600)-RELATED"/>
    <property type="match status" value="1"/>
</dbReference>
<evidence type="ECO:0000256" key="1">
    <source>
        <dbReference type="ARBA" id="ARBA00022801"/>
    </source>
</evidence>
<dbReference type="SUPFAM" id="SSF53474">
    <property type="entry name" value="alpha/beta-Hydrolases"/>
    <property type="match status" value="1"/>
</dbReference>
<dbReference type="InterPro" id="IPR013736">
    <property type="entry name" value="Xaa-Pro_dipept_C"/>
</dbReference>
<dbReference type="InterPro" id="IPR008979">
    <property type="entry name" value="Galactose-bd-like_sf"/>
</dbReference>